<dbReference type="InterPro" id="IPR029063">
    <property type="entry name" value="SAM-dependent_MTases_sf"/>
</dbReference>
<dbReference type="PANTHER" id="PTHR43861:SF1">
    <property type="entry name" value="TRANS-ACONITATE 2-METHYLTRANSFERASE"/>
    <property type="match status" value="1"/>
</dbReference>
<reference evidence="4 5" key="1">
    <citation type="submission" date="2023-04" db="EMBL/GenBank/DDBJ databases">
        <title>Draft genome sequence of Saccharopolyspora sp. TS4A08 isolated from sweet potato rhizospheric soil.</title>
        <authorList>
            <person name="Suksaard P."/>
            <person name="Duangmal K."/>
        </authorList>
    </citation>
    <scope>NUCLEOTIDE SEQUENCE [LARGE SCALE GENOMIC DNA]</scope>
    <source>
        <strain evidence="4 5">TS4A08</strain>
    </source>
</reference>
<gene>
    <name evidence="4" type="ORF">QFW96_21590</name>
</gene>
<dbReference type="GO" id="GO:0008168">
    <property type="term" value="F:methyltransferase activity"/>
    <property type="evidence" value="ECO:0007669"/>
    <property type="project" value="UniProtKB-KW"/>
</dbReference>
<evidence type="ECO:0000256" key="1">
    <source>
        <dbReference type="ARBA" id="ARBA00022603"/>
    </source>
</evidence>
<sequence length="205" mass="22152">MTDYARTAASYDLIAADYAEHFAGEIDSKPLDRSMLTAFAELVSGPVLDVGCGTGFATEILHRHGVDVSGIDLSAQMLDQSRRRLPDVRFTQGSMTSLDVPPGSLGGIVAWYSIIHTSPEDLPGVFAEFRRALAPGGHLLLAFQTAGDTLHLPEAFGRRIDLDFLRSDPADIAGLLTDADLTPHATLVREPEGERTPHAFVLARR</sequence>
<dbReference type="EMBL" id="JASAOF010000016">
    <property type="protein sequence ID" value="MDI2031236.1"/>
    <property type="molecule type" value="Genomic_DNA"/>
</dbReference>
<keyword evidence="1 4" id="KW-0489">Methyltransferase</keyword>
<feature type="domain" description="Methyltransferase" evidence="3">
    <location>
        <begin position="47"/>
        <end position="137"/>
    </location>
</feature>
<evidence type="ECO:0000313" key="5">
    <source>
        <dbReference type="Proteomes" id="UP001237595"/>
    </source>
</evidence>
<comment type="caution">
    <text evidence="4">The sequence shown here is derived from an EMBL/GenBank/DDBJ whole genome shotgun (WGS) entry which is preliminary data.</text>
</comment>
<evidence type="ECO:0000256" key="2">
    <source>
        <dbReference type="ARBA" id="ARBA00022679"/>
    </source>
</evidence>
<accession>A0ABT6PTB3</accession>
<dbReference type="PANTHER" id="PTHR43861">
    <property type="entry name" value="TRANS-ACONITATE 2-METHYLTRANSFERASE-RELATED"/>
    <property type="match status" value="1"/>
</dbReference>
<dbReference type="RefSeq" id="WP_281457520.1">
    <property type="nucleotide sequence ID" value="NZ_JASAOF010000016.1"/>
</dbReference>
<protein>
    <submittedName>
        <fullName evidence="4">Class I SAM-dependent methyltransferase</fullName>
        <ecNumber evidence="4">2.1.-.-</ecNumber>
    </submittedName>
</protein>
<dbReference type="Pfam" id="PF13649">
    <property type="entry name" value="Methyltransf_25"/>
    <property type="match status" value="1"/>
</dbReference>
<dbReference type="GO" id="GO:0032259">
    <property type="term" value="P:methylation"/>
    <property type="evidence" value="ECO:0007669"/>
    <property type="project" value="UniProtKB-KW"/>
</dbReference>
<evidence type="ECO:0000259" key="3">
    <source>
        <dbReference type="Pfam" id="PF13649"/>
    </source>
</evidence>
<dbReference type="InterPro" id="IPR041698">
    <property type="entry name" value="Methyltransf_25"/>
</dbReference>
<dbReference type="Gene3D" id="3.40.50.150">
    <property type="entry name" value="Vaccinia Virus protein VP39"/>
    <property type="match status" value="1"/>
</dbReference>
<name>A0ABT6PTB3_9PSEU</name>
<dbReference type="Proteomes" id="UP001237595">
    <property type="component" value="Unassembled WGS sequence"/>
</dbReference>
<dbReference type="EC" id="2.1.-.-" evidence="4"/>
<keyword evidence="5" id="KW-1185">Reference proteome</keyword>
<evidence type="ECO:0000313" key="4">
    <source>
        <dbReference type="EMBL" id="MDI2031236.1"/>
    </source>
</evidence>
<proteinExistence type="predicted"/>
<keyword evidence="2 4" id="KW-0808">Transferase</keyword>
<dbReference type="SUPFAM" id="SSF53335">
    <property type="entry name" value="S-adenosyl-L-methionine-dependent methyltransferases"/>
    <property type="match status" value="1"/>
</dbReference>
<organism evidence="4 5">
    <name type="scientific">Saccharopolyspora ipomoeae</name>
    <dbReference type="NCBI Taxonomy" id="3042027"/>
    <lineage>
        <taxon>Bacteria</taxon>
        <taxon>Bacillati</taxon>
        <taxon>Actinomycetota</taxon>
        <taxon>Actinomycetes</taxon>
        <taxon>Pseudonocardiales</taxon>
        <taxon>Pseudonocardiaceae</taxon>
        <taxon>Saccharopolyspora</taxon>
    </lineage>
</organism>
<dbReference type="CDD" id="cd02440">
    <property type="entry name" value="AdoMet_MTases"/>
    <property type="match status" value="1"/>
</dbReference>